<name>R4YVH3_9ACTN</name>
<proteinExistence type="predicted"/>
<evidence type="ECO:0000256" key="1">
    <source>
        <dbReference type="SAM" id="MobiDB-lite"/>
    </source>
</evidence>
<dbReference type="EMBL" id="CANL01000001">
    <property type="protein sequence ID" value="CCM61874.1"/>
    <property type="molecule type" value="Genomic_DNA"/>
</dbReference>
<evidence type="ECO:0000313" key="3">
    <source>
        <dbReference type="Proteomes" id="UP000018291"/>
    </source>
</evidence>
<sequence>MPVPLVNGPHDHRGKAKNYPSPPPGTVLVAEHNHGGYDAILPAERVGAWHARGLRRFYLVHRRSGLNEDEHLTLGNDILVQFRIRYSFYIELMEPGTEHGRLAKRKEPADGRDAALRKHAVSAVRYYSEYADPMPLFRSRLRQRFTWLARRFNTNSTGQFYDAIQAIAVGQDPEPALAAPGDANSLIIPAMSQHGMRVRLEQYVVSPRPRRFDDDGG</sequence>
<comment type="caution">
    <text evidence="2">The sequence shown here is derived from an EMBL/GenBank/DDBJ whole genome shotgun (WGS) entry which is preliminary data.</text>
</comment>
<feature type="region of interest" description="Disordered" evidence="1">
    <location>
        <begin position="1"/>
        <end position="23"/>
    </location>
</feature>
<accession>R4YVH3</accession>
<organism evidence="2 3">
    <name type="scientific">Candidatus Neomicrothrix parvicella RN1</name>
    <dbReference type="NCBI Taxonomy" id="1229780"/>
    <lineage>
        <taxon>Bacteria</taxon>
        <taxon>Bacillati</taxon>
        <taxon>Actinomycetota</taxon>
        <taxon>Acidimicrobiia</taxon>
        <taxon>Acidimicrobiales</taxon>
        <taxon>Microthrixaceae</taxon>
        <taxon>Candidatus Neomicrothrix</taxon>
    </lineage>
</organism>
<protein>
    <submittedName>
        <fullName evidence="2">Uncharacterized protein</fullName>
    </submittedName>
</protein>
<gene>
    <name evidence="2" type="ORF">BN381_10105</name>
</gene>
<keyword evidence="3" id="KW-1185">Reference proteome</keyword>
<reference evidence="2 3" key="1">
    <citation type="journal article" date="2013" name="ISME J.">
        <title>Metabolic model for the filamentous 'Candidatus Microthrix parvicella' based on genomic and metagenomic analyses.</title>
        <authorList>
            <person name="Jon McIlroy S."/>
            <person name="Kristiansen R."/>
            <person name="Albertsen M."/>
            <person name="Michael Karst S."/>
            <person name="Rossetti S."/>
            <person name="Lund Nielsen J."/>
            <person name="Tandoi V."/>
            <person name="James Seviour R."/>
            <person name="Nielsen P.H."/>
        </authorList>
    </citation>
    <scope>NUCLEOTIDE SEQUENCE [LARGE SCALE GENOMIC DNA]</scope>
    <source>
        <strain evidence="2 3">RN1</strain>
    </source>
</reference>
<dbReference type="RefSeq" id="WP_012222734.1">
    <property type="nucleotide sequence ID" value="NZ_HG422565.1"/>
</dbReference>
<dbReference type="Proteomes" id="UP000018291">
    <property type="component" value="Unassembled WGS sequence"/>
</dbReference>
<dbReference type="AlphaFoldDB" id="R4YVH3"/>
<dbReference type="HOGENOM" id="CLU_1270371_0_0_11"/>
<evidence type="ECO:0000313" key="2">
    <source>
        <dbReference type="EMBL" id="CCM61874.1"/>
    </source>
</evidence>